<organism evidence="1 2">
    <name type="scientific">Serratia rubidaea</name>
    <name type="common">Serratia marinorubra</name>
    <dbReference type="NCBI Taxonomy" id="61652"/>
    <lineage>
        <taxon>Bacteria</taxon>
        <taxon>Pseudomonadati</taxon>
        <taxon>Pseudomonadota</taxon>
        <taxon>Gammaproteobacteria</taxon>
        <taxon>Enterobacterales</taxon>
        <taxon>Yersiniaceae</taxon>
        <taxon>Serratia</taxon>
    </lineage>
</organism>
<accession>A0A4U9HNY3</accession>
<sequence>MLLQIRLANTGQPQLHGVAAQTLQVQDALVALLQQIAGGKFADALVVGRDAVEPHAAVAAVD</sequence>
<evidence type="ECO:0000313" key="1">
    <source>
        <dbReference type="EMBL" id="VTP65900.1"/>
    </source>
</evidence>
<evidence type="ECO:0000313" key="2">
    <source>
        <dbReference type="Proteomes" id="UP000307968"/>
    </source>
</evidence>
<gene>
    <name evidence="1" type="ORF">NCTC12971_04314</name>
</gene>
<dbReference type="Proteomes" id="UP000307968">
    <property type="component" value="Chromosome"/>
</dbReference>
<name>A0A4U9HNY3_SERRU</name>
<dbReference type="EMBL" id="LR590463">
    <property type="protein sequence ID" value="VTP65900.1"/>
    <property type="molecule type" value="Genomic_DNA"/>
</dbReference>
<reference evidence="1 2" key="1">
    <citation type="submission" date="2019-05" db="EMBL/GenBank/DDBJ databases">
        <authorList>
            <consortium name="Pathogen Informatics"/>
        </authorList>
    </citation>
    <scope>NUCLEOTIDE SEQUENCE [LARGE SCALE GENOMIC DNA]</scope>
    <source>
        <strain evidence="1 2">NCTC12971</strain>
    </source>
</reference>
<dbReference type="AlphaFoldDB" id="A0A4U9HNY3"/>
<protein>
    <submittedName>
        <fullName evidence="1">Uncharacterized protein</fullName>
    </submittedName>
</protein>
<proteinExistence type="predicted"/>